<dbReference type="PANTHER" id="PTHR22950">
    <property type="entry name" value="AMINO ACID TRANSPORTER"/>
    <property type="match status" value="1"/>
</dbReference>
<evidence type="ECO:0000313" key="7">
    <source>
        <dbReference type="Ensembl" id="ENSSAUP00010038068.1"/>
    </source>
</evidence>
<evidence type="ECO:0000256" key="1">
    <source>
        <dbReference type="ARBA" id="ARBA00004141"/>
    </source>
</evidence>
<feature type="transmembrane region" description="Helical" evidence="5">
    <location>
        <begin position="124"/>
        <end position="144"/>
    </location>
</feature>
<feature type="transmembrane region" description="Helical" evidence="5">
    <location>
        <begin position="285"/>
        <end position="308"/>
    </location>
</feature>
<feature type="transmembrane region" description="Helical" evidence="5">
    <location>
        <begin position="77"/>
        <end position="99"/>
    </location>
</feature>
<sequence length="468" mass="52085">NALNVSIKTTFFSPIVSFDELAEHEEFLPHKAGAKKETHFTDFEGKTSFGMSIFNLSNAIMGSGILGLAYAMSNTGIILFILLLICIAILSAYSIHLLLKSAGVVGIRAYEQLGNRAFGPPGKVLAAVIITIHNIGAMSSYLFIVKSELPLVIQAFLIFLLEWYLNGNYLIIIVSALIILPLALMRQLGYLGYTSGFSLSCMVFFLISVIWKMLSHRDFKRRDMLEFKYTPRCWIFNLCEAKMFTVNSQTAYTIPILAFAFVCHPEVLPIYTELRDATKKRMQGVANISIMAMFVMYLLTALFGYLTFYGNVESELLHTYSRVDPLDVLVLCVRLAVLVAVTLTVPVVLFPIRRALLQILFADKPFSWAIHIGIAFCLLFLVNLLVILVPSIRDIFGLIGATSAPSLIFILPGIFYIRIVPEEQEPLLSRTKITAACFAALGFVFMVMSLSFIIIDWSTGESRSGGGH</sequence>
<reference evidence="7" key="2">
    <citation type="submission" date="2025-08" db="UniProtKB">
        <authorList>
            <consortium name="Ensembl"/>
        </authorList>
    </citation>
    <scope>IDENTIFICATION</scope>
</reference>
<proteinExistence type="predicted"/>
<dbReference type="Proteomes" id="UP000472265">
    <property type="component" value="Chromosome 7"/>
</dbReference>
<keyword evidence="8" id="KW-1185">Reference proteome</keyword>
<dbReference type="Pfam" id="PF01490">
    <property type="entry name" value="Aa_trans"/>
    <property type="match status" value="1"/>
</dbReference>
<gene>
    <name evidence="7" type="primary">SLC38A5</name>
    <name evidence="7" type="synonym">slc38a5a</name>
</gene>
<dbReference type="GO" id="GO:0032329">
    <property type="term" value="P:serine transport"/>
    <property type="evidence" value="ECO:0007669"/>
    <property type="project" value="TreeGrafter"/>
</dbReference>
<comment type="subcellular location">
    <subcellularLocation>
        <location evidence="1">Membrane</location>
        <topology evidence="1">Multi-pass membrane protein</topology>
    </subcellularLocation>
</comment>
<dbReference type="AlphaFoldDB" id="A0A671WJE3"/>
<accession>A0A671WJE3</accession>
<keyword evidence="3 5" id="KW-1133">Transmembrane helix</keyword>
<dbReference type="GO" id="GO:0005886">
    <property type="term" value="C:plasma membrane"/>
    <property type="evidence" value="ECO:0007669"/>
    <property type="project" value="TreeGrafter"/>
</dbReference>
<keyword evidence="2 5" id="KW-0812">Transmembrane</keyword>
<feature type="transmembrane region" description="Helical" evidence="5">
    <location>
        <begin position="49"/>
        <end position="70"/>
    </location>
</feature>
<dbReference type="GeneTree" id="ENSGT00940000161233"/>
<reference evidence="7" key="1">
    <citation type="submission" date="2021-04" db="EMBL/GenBank/DDBJ databases">
        <authorList>
            <consortium name="Wellcome Sanger Institute Data Sharing"/>
        </authorList>
    </citation>
    <scope>NUCLEOTIDE SEQUENCE [LARGE SCALE GENOMIC DNA]</scope>
</reference>
<evidence type="ECO:0000256" key="5">
    <source>
        <dbReference type="SAM" id="Phobius"/>
    </source>
</evidence>
<name>A0A671WJE3_SPAAU</name>
<evidence type="ECO:0000256" key="3">
    <source>
        <dbReference type="ARBA" id="ARBA00022989"/>
    </source>
</evidence>
<evidence type="ECO:0000313" key="8">
    <source>
        <dbReference type="Proteomes" id="UP000472265"/>
    </source>
</evidence>
<feature type="transmembrane region" description="Helical" evidence="5">
    <location>
        <begin position="433"/>
        <end position="455"/>
    </location>
</feature>
<feature type="transmembrane region" description="Helical" evidence="5">
    <location>
        <begin position="156"/>
        <end position="184"/>
    </location>
</feature>
<evidence type="ECO:0000256" key="2">
    <source>
        <dbReference type="ARBA" id="ARBA00022692"/>
    </source>
</evidence>
<keyword evidence="4 5" id="KW-0472">Membrane</keyword>
<feature type="transmembrane region" description="Helical" evidence="5">
    <location>
        <begin position="190"/>
        <end position="214"/>
    </location>
</feature>
<organism evidence="7 8">
    <name type="scientific">Sparus aurata</name>
    <name type="common">Gilthead sea bream</name>
    <dbReference type="NCBI Taxonomy" id="8175"/>
    <lineage>
        <taxon>Eukaryota</taxon>
        <taxon>Metazoa</taxon>
        <taxon>Chordata</taxon>
        <taxon>Craniata</taxon>
        <taxon>Vertebrata</taxon>
        <taxon>Euteleostomi</taxon>
        <taxon>Actinopterygii</taxon>
        <taxon>Neopterygii</taxon>
        <taxon>Teleostei</taxon>
        <taxon>Neoteleostei</taxon>
        <taxon>Acanthomorphata</taxon>
        <taxon>Eupercaria</taxon>
        <taxon>Spariformes</taxon>
        <taxon>Sparidae</taxon>
        <taxon>Sparus</taxon>
    </lineage>
</organism>
<feature type="domain" description="Amino acid transporter transmembrane" evidence="6">
    <location>
        <begin position="46"/>
        <end position="455"/>
    </location>
</feature>
<evidence type="ECO:0000259" key="6">
    <source>
        <dbReference type="Pfam" id="PF01490"/>
    </source>
</evidence>
<reference evidence="7" key="3">
    <citation type="submission" date="2025-09" db="UniProtKB">
        <authorList>
            <consortium name="Ensembl"/>
        </authorList>
    </citation>
    <scope>IDENTIFICATION</scope>
</reference>
<feature type="transmembrane region" description="Helical" evidence="5">
    <location>
        <begin position="395"/>
        <end position="421"/>
    </location>
</feature>
<protein>
    <submittedName>
        <fullName evidence="7">Solute carrier family 38 member 5</fullName>
    </submittedName>
</protein>
<feature type="transmembrane region" description="Helical" evidence="5">
    <location>
        <begin position="369"/>
        <end position="389"/>
    </location>
</feature>
<dbReference type="PANTHER" id="PTHR22950:SF665">
    <property type="entry name" value="SODIUM-COUPLED NEUTRAL AMINO ACID TRANSPORTER 3"/>
    <property type="match status" value="1"/>
</dbReference>
<dbReference type="GO" id="GO:0015187">
    <property type="term" value="F:glycine transmembrane transporter activity"/>
    <property type="evidence" value="ECO:0007669"/>
    <property type="project" value="TreeGrafter"/>
</dbReference>
<feature type="transmembrane region" description="Helical" evidence="5">
    <location>
        <begin position="328"/>
        <end position="349"/>
    </location>
</feature>
<dbReference type="GO" id="GO:0089709">
    <property type="term" value="P:L-histidine transmembrane transport"/>
    <property type="evidence" value="ECO:0007669"/>
    <property type="project" value="TreeGrafter"/>
</dbReference>
<dbReference type="GO" id="GO:0015186">
    <property type="term" value="F:L-glutamine transmembrane transporter activity"/>
    <property type="evidence" value="ECO:0007669"/>
    <property type="project" value="TreeGrafter"/>
</dbReference>
<evidence type="ECO:0000256" key="4">
    <source>
        <dbReference type="ARBA" id="ARBA00023136"/>
    </source>
</evidence>
<dbReference type="InterPro" id="IPR013057">
    <property type="entry name" value="AA_transpt_TM"/>
</dbReference>
<dbReference type="Ensembl" id="ENSSAUT00010040082.1">
    <property type="protein sequence ID" value="ENSSAUP00010038068.1"/>
    <property type="gene ID" value="ENSSAUG00010015749.1"/>
</dbReference>